<gene>
    <name evidence="1" type="ORF">G6048_36410</name>
</gene>
<evidence type="ECO:0000313" key="2">
    <source>
        <dbReference type="Proteomes" id="UP001518140"/>
    </source>
</evidence>
<keyword evidence="2" id="KW-1185">Reference proteome</keyword>
<name>A0ABX0E151_9ACTN</name>
<dbReference type="NCBIfam" id="NF033852">
    <property type="entry name" value="fulvocin_rel"/>
    <property type="match status" value="1"/>
</dbReference>
<accession>A0ABX0E151</accession>
<evidence type="ECO:0000313" key="1">
    <source>
        <dbReference type="EMBL" id="NGO47347.1"/>
    </source>
</evidence>
<protein>
    <submittedName>
        <fullName evidence="1">Bacteriocin fulvocin C-related protein</fullName>
    </submittedName>
</protein>
<organism evidence="1 2">
    <name type="scientific">Streptomyces ureilyticus</name>
    <dbReference type="NCBI Taxonomy" id="1775131"/>
    <lineage>
        <taxon>Bacteria</taxon>
        <taxon>Bacillati</taxon>
        <taxon>Actinomycetota</taxon>
        <taxon>Actinomycetes</taxon>
        <taxon>Kitasatosporales</taxon>
        <taxon>Streptomycetaceae</taxon>
        <taxon>Streptomyces</taxon>
    </lineage>
</organism>
<dbReference type="RefSeq" id="WP_165343868.1">
    <property type="nucleotide sequence ID" value="NZ_JAAKZX010000175.1"/>
</dbReference>
<dbReference type="EMBL" id="JAAKZX010000175">
    <property type="protein sequence ID" value="NGO47347.1"/>
    <property type="molecule type" value="Genomic_DNA"/>
</dbReference>
<dbReference type="Proteomes" id="UP001518140">
    <property type="component" value="Unassembled WGS sequence"/>
</dbReference>
<proteinExistence type="predicted"/>
<comment type="caution">
    <text evidence="1">The sequence shown here is derived from an EMBL/GenBank/DDBJ whole genome shotgun (WGS) entry which is preliminary data.</text>
</comment>
<sequence>MTSHSAGQWILAFDASCCKCSKVAQQVQQSSGDKLDIKPLSDPEVTAWRTQALGDNAPFAPTLISVEEGGRVRAWTGFAMAARLPRLLGPSTTLRLLAALGALRKGTAAPADKGGSSGMGRGQFLRLAGAGAVAALFAANASPAAAKELTEAQKWVQANKANLPQNYAAFTRHDVTYRRAIYTELAPSVRSNMWVDHLQAYRSAHSDLTADQVDVINRAMKLARREATFNEELTPQLDQQAQDLRDRAIAAFGKAEAGALLATLGPAPTSAELAASDCTCAQFSDYCDRGNCVQCAYCDNCWCKCNRGCGTLWAYKCQGTCED</sequence>
<reference evidence="1 2" key="1">
    <citation type="submission" date="2020-02" db="EMBL/GenBank/DDBJ databases">
        <title>Whole-genome analyses of novel actinobacteria.</title>
        <authorList>
            <person name="Sahin N."/>
            <person name="Tokatli A."/>
        </authorList>
    </citation>
    <scope>NUCLEOTIDE SEQUENCE [LARGE SCALE GENOMIC DNA]</scope>
    <source>
        <strain evidence="1 2">YC419</strain>
    </source>
</reference>